<protein>
    <submittedName>
        <fullName evidence="2">BQ5605_C013g07215 protein</fullName>
    </submittedName>
</protein>
<organism evidence="2 3">
    <name type="scientific">Microbotryum silenes-dioicae</name>
    <dbReference type="NCBI Taxonomy" id="796604"/>
    <lineage>
        <taxon>Eukaryota</taxon>
        <taxon>Fungi</taxon>
        <taxon>Dikarya</taxon>
        <taxon>Basidiomycota</taxon>
        <taxon>Pucciniomycotina</taxon>
        <taxon>Microbotryomycetes</taxon>
        <taxon>Microbotryales</taxon>
        <taxon>Microbotryaceae</taxon>
        <taxon>Microbotryum</taxon>
    </lineage>
</organism>
<accession>A0A2X0LRF6</accession>
<dbReference type="AlphaFoldDB" id="A0A2X0LRF6"/>
<name>A0A2X0LRF6_9BASI</name>
<feature type="compositionally biased region" description="Polar residues" evidence="1">
    <location>
        <begin position="1"/>
        <end position="12"/>
    </location>
</feature>
<feature type="compositionally biased region" description="Polar residues" evidence="1">
    <location>
        <begin position="39"/>
        <end position="52"/>
    </location>
</feature>
<dbReference type="Proteomes" id="UP000249464">
    <property type="component" value="Unassembled WGS sequence"/>
</dbReference>
<gene>
    <name evidence="2" type="primary">BQ5605_C013g07215</name>
    <name evidence="2" type="ORF">BQ5605_C013G07215</name>
</gene>
<keyword evidence="3" id="KW-1185">Reference proteome</keyword>
<reference evidence="2 3" key="1">
    <citation type="submission" date="2016-11" db="EMBL/GenBank/DDBJ databases">
        <authorList>
            <person name="Jaros S."/>
            <person name="Januszkiewicz K."/>
            <person name="Wedrychowicz H."/>
        </authorList>
    </citation>
    <scope>NUCLEOTIDE SEQUENCE [LARGE SCALE GENOMIC DNA]</scope>
</reference>
<evidence type="ECO:0000313" key="2">
    <source>
        <dbReference type="EMBL" id="SGY15030.1"/>
    </source>
</evidence>
<sequence length="88" mass="9569">MIYTPTTRQLSKFRTEALRSRPRPGAELVAIAGRPDRGSGNSSRMSESQITLDVQPGSCEANVRQQSKQVTGRNITTATGELYARTSA</sequence>
<evidence type="ECO:0000256" key="1">
    <source>
        <dbReference type="SAM" id="MobiDB-lite"/>
    </source>
</evidence>
<feature type="region of interest" description="Disordered" evidence="1">
    <location>
        <begin position="1"/>
        <end position="53"/>
    </location>
</feature>
<proteinExistence type="predicted"/>
<dbReference type="EMBL" id="FQNC01000013">
    <property type="protein sequence ID" value="SGY15030.1"/>
    <property type="molecule type" value="Genomic_DNA"/>
</dbReference>
<evidence type="ECO:0000313" key="3">
    <source>
        <dbReference type="Proteomes" id="UP000249464"/>
    </source>
</evidence>